<dbReference type="GeneID" id="19211255"/>
<dbReference type="KEGG" id="cput:CONPUDRAFT_88466"/>
<dbReference type="Proteomes" id="UP000053558">
    <property type="component" value="Unassembled WGS sequence"/>
</dbReference>
<feature type="region of interest" description="Disordered" evidence="1">
    <location>
        <begin position="634"/>
        <end position="681"/>
    </location>
</feature>
<dbReference type="Pfam" id="PF18759">
    <property type="entry name" value="Plavaka"/>
    <property type="match status" value="1"/>
</dbReference>
<comment type="caution">
    <text evidence="2">The sequence shown here is derived from an EMBL/GenBank/DDBJ whole genome shotgun (WGS) entry which is preliminary data.</text>
</comment>
<dbReference type="RefSeq" id="XP_007765935.1">
    <property type="nucleotide sequence ID" value="XM_007767745.1"/>
</dbReference>
<dbReference type="AlphaFoldDB" id="A0A5M3MZB4"/>
<sequence>MELDGYLGQHLVSKLGAPDENSGESQRAYVEEVPDGDDEPTPVISEMRWCQDYNQVNTDADAGYAYKQVPTLFEQIRDVQDAKKMSVYGPFADEDDWELARWLWDNCTQSGADKLLKMKITQQRTRPSFGSTYTWLKKIDQLPTGPDWTCKHMLVNGDGDVSEDLNSSNEQVGDGGDETERLELWMRDPVQAVRKLIGNPHFRESMAYAPEHVYTDMDMTNRRIDEMWTADWWWETQSKIERKGTVGAIILSTDKTQLSLFRGDKQAYPVYITLGNIAKGVRRQPSKHASVVIGYLPVSKLKSFENSAVASYRLFHFCMGEILRPLVEAGRGGIFMLCADGFLRRVFPILAAYIADHPEQCLVACCAQNCCPRCLVDVDRRGEEARSANRSHNKANTPPTFIADGLHPIFSPFWASLPYTNIFRCISSDVLHQLHQGVFKDHLLKWCSAAVDEDTDLDEHFQVMPPYAGLRQFKDGISRIRQWTGGEHKQVQRVFVAAVAGSVDRHVLIPTRALLDFITLAQYYSHTTNTLSRMEEALRTFHKYKDEFLKHYDHDHFNIPKLHSLLHYLEMILALGSLDGLNSENTERLHIDYAKRAYRATNKKDYIVQMARWLQRSEALAWWPQYLEWRLPPSGTDASEDEDVDPADVKSDPSSALMLPSIHTRPNPSPSPLPRPSRNSDDLLQEATSANLDASAAAGFVVRSPTVAIRVPHRNIPVSMIIKDHGAVGFTEALIAFLENNNALRPSFHPNQYDVYDLFNGAVVHLPPEPYLNVSKLDVCIRATPAKWNGSRKREAPARWDTVLVEVDHAQHAKHGGLHGLRVAEVQVIFSLPEHLGHVKEPLAYVQWFREVRLSNLDRDSGMFKLSRASRRGSPHTECVPLSRIIHPCHLVPCFGRTAVPSAWLCGRVLELAPHFLLNRYIDTAMYEDYVQF</sequence>
<protein>
    <submittedName>
        <fullName evidence="2">Uncharacterized protein</fullName>
    </submittedName>
</protein>
<accession>A0A5M3MZB4</accession>
<proteinExistence type="predicted"/>
<name>A0A5M3MZB4_CONPW</name>
<dbReference type="EMBL" id="JH711575">
    <property type="protein sequence ID" value="EIW84144.1"/>
    <property type="molecule type" value="Genomic_DNA"/>
</dbReference>
<evidence type="ECO:0000313" key="3">
    <source>
        <dbReference type="Proteomes" id="UP000053558"/>
    </source>
</evidence>
<dbReference type="OrthoDB" id="3232986at2759"/>
<evidence type="ECO:0000313" key="2">
    <source>
        <dbReference type="EMBL" id="EIW84144.1"/>
    </source>
</evidence>
<gene>
    <name evidence="2" type="ORF">CONPUDRAFT_88466</name>
</gene>
<organism evidence="2 3">
    <name type="scientific">Coniophora puteana (strain RWD-64-598)</name>
    <name type="common">Brown rot fungus</name>
    <dbReference type="NCBI Taxonomy" id="741705"/>
    <lineage>
        <taxon>Eukaryota</taxon>
        <taxon>Fungi</taxon>
        <taxon>Dikarya</taxon>
        <taxon>Basidiomycota</taxon>
        <taxon>Agaricomycotina</taxon>
        <taxon>Agaricomycetes</taxon>
        <taxon>Agaricomycetidae</taxon>
        <taxon>Boletales</taxon>
        <taxon>Coniophorineae</taxon>
        <taxon>Coniophoraceae</taxon>
        <taxon>Coniophora</taxon>
    </lineage>
</organism>
<reference evidence="3" key="1">
    <citation type="journal article" date="2012" name="Science">
        <title>The Paleozoic origin of enzymatic lignin decomposition reconstructed from 31 fungal genomes.</title>
        <authorList>
            <person name="Floudas D."/>
            <person name="Binder M."/>
            <person name="Riley R."/>
            <person name="Barry K."/>
            <person name="Blanchette R.A."/>
            <person name="Henrissat B."/>
            <person name="Martinez A.T."/>
            <person name="Otillar R."/>
            <person name="Spatafora J.W."/>
            <person name="Yadav J.S."/>
            <person name="Aerts A."/>
            <person name="Benoit I."/>
            <person name="Boyd A."/>
            <person name="Carlson A."/>
            <person name="Copeland A."/>
            <person name="Coutinho P.M."/>
            <person name="de Vries R.P."/>
            <person name="Ferreira P."/>
            <person name="Findley K."/>
            <person name="Foster B."/>
            <person name="Gaskell J."/>
            <person name="Glotzer D."/>
            <person name="Gorecki P."/>
            <person name="Heitman J."/>
            <person name="Hesse C."/>
            <person name="Hori C."/>
            <person name="Igarashi K."/>
            <person name="Jurgens J.A."/>
            <person name="Kallen N."/>
            <person name="Kersten P."/>
            <person name="Kohler A."/>
            <person name="Kuees U."/>
            <person name="Kumar T.K.A."/>
            <person name="Kuo A."/>
            <person name="LaButti K."/>
            <person name="Larrondo L.F."/>
            <person name="Lindquist E."/>
            <person name="Ling A."/>
            <person name="Lombard V."/>
            <person name="Lucas S."/>
            <person name="Lundell T."/>
            <person name="Martin R."/>
            <person name="McLaughlin D.J."/>
            <person name="Morgenstern I."/>
            <person name="Morin E."/>
            <person name="Murat C."/>
            <person name="Nagy L.G."/>
            <person name="Nolan M."/>
            <person name="Ohm R.A."/>
            <person name="Patyshakuliyeva A."/>
            <person name="Rokas A."/>
            <person name="Ruiz-Duenas F.J."/>
            <person name="Sabat G."/>
            <person name="Salamov A."/>
            <person name="Samejima M."/>
            <person name="Schmutz J."/>
            <person name="Slot J.C."/>
            <person name="St John F."/>
            <person name="Stenlid J."/>
            <person name="Sun H."/>
            <person name="Sun S."/>
            <person name="Syed K."/>
            <person name="Tsang A."/>
            <person name="Wiebenga A."/>
            <person name="Young D."/>
            <person name="Pisabarro A."/>
            <person name="Eastwood D.C."/>
            <person name="Martin F."/>
            <person name="Cullen D."/>
            <person name="Grigoriev I.V."/>
            <person name="Hibbett D.S."/>
        </authorList>
    </citation>
    <scope>NUCLEOTIDE SEQUENCE [LARGE SCALE GENOMIC DNA]</scope>
    <source>
        <strain evidence="3">RWD-64-598 SS2</strain>
    </source>
</reference>
<dbReference type="InterPro" id="IPR041078">
    <property type="entry name" value="Plavaka"/>
</dbReference>
<keyword evidence="3" id="KW-1185">Reference proteome</keyword>
<evidence type="ECO:0000256" key="1">
    <source>
        <dbReference type="SAM" id="MobiDB-lite"/>
    </source>
</evidence>